<keyword evidence="3" id="KW-1185">Reference proteome</keyword>
<sequence>MIENLPPVIDSCKLLLYADTSSDVEFTDRINLHVGSSDGEFIRVGEQPYLIIAQPYSNQDEYLLMFCNSSLETVGVINFASLHEAKLKAEKGYKGISDKWKPSPFTEDEVSNYLRDEYEVDPTSEWWKDECSFCEKSSGLEMLIKGTKASICKSCIESFASEINENI</sequence>
<organism evidence="2 3">
    <name type="scientific">Arenicella chitinivorans</name>
    <dbReference type="NCBI Taxonomy" id="1329800"/>
    <lineage>
        <taxon>Bacteria</taxon>
        <taxon>Pseudomonadati</taxon>
        <taxon>Pseudomonadota</taxon>
        <taxon>Gammaproteobacteria</taxon>
        <taxon>Arenicellales</taxon>
        <taxon>Arenicellaceae</taxon>
        <taxon>Arenicella</taxon>
    </lineage>
</organism>
<protein>
    <recommendedName>
        <fullName evidence="1">ATP-dependent Clp protease ATP-binding subunit ClpX zinc ribbon domain-containing protein</fullName>
    </recommendedName>
</protein>
<dbReference type="RefSeq" id="WP_189403017.1">
    <property type="nucleotide sequence ID" value="NZ_BMXA01000011.1"/>
</dbReference>
<feature type="domain" description="ATP-dependent Clp protease ATP-binding subunit ClpX zinc ribbon" evidence="1">
    <location>
        <begin position="128"/>
        <end position="166"/>
    </location>
</feature>
<dbReference type="Proteomes" id="UP000614811">
    <property type="component" value="Unassembled WGS sequence"/>
</dbReference>
<proteinExistence type="predicted"/>
<evidence type="ECO:0000259" key="1">
    <source>
        <dbReference type="SMART" id="SM00994"/>
    </source>
</evidence>
<gene>
    <name evidence="2" type="ORF">GCM10008090_35020</name>
</gene>
<dbReference type="GO" id="GO:0008270">
    <property type="term" value="F:zinc ion binding"/>
    <property type="evidence" value="ECO:0007669"/>
    <property type="project" value="InterPro"/>
</dbReference>
<dbReference type="EMBL" id="BMXA01000011">
    <property type="protein sequence ID" value="GHA22176.1"/>
    <property type="molecule type" value="Genomic_DNA"/>
</dbReference>
<reference evidence="2" key="1">
    <citation type="journal article" date="2014" name="Int. J. Syst. Evol. Microbiol.">
        <title>Complete genome sequence of Corynebacterium casei LMG S-19264T (=DSM 44701T), isolated from a smear-ripened cheese.</title>
        <authorList>
            <consortium name="US DOE Joint Genome Institute (JGI-PGF)"/>
            <person name="Walter F."/>
            <person name="Albersmeier A."/>
            <person name="Kalinowski J."/>
            <person name="Ruckert C."/>
        </authorList>
    </citation>
    <scope>NUCLEOTIDE SEQUENCE</scope>
    <source>
        <strain evidence="2">KCTC 12711</strain>
    </source>
</reference>
<reference evidence="2" key="2">
    <citation type="submission" date="2020-09" db="EMBL/GenBank/DDBJ databases">
        <authorList>
            <person name="Sun Q."/>
            <person name="Kim S."/>
        </authorList>
    </citation>
    <scope>NUCLEOTIDE SEQUENCE</scope>
    <source>
        <strain evidence="2">KCTC 12711</strain>
    </source>
</reference>
<dbReference type="InterPro" id="IPR010603">
    <property type="entry name" value="Znf_CppX_C4"/>
</dbReference>
<dbReference type="AlphaFoldDB" id="A0A918S5C9"/>
<dbReference type="SMART" id="SM00994">
    <property type="entry name" value="zf-C4_ClpX"/>
    <property type="match status" value="1"/>
</dbReference>
<comment type="caution">
    <text evidence="2">The sequence shown here is derived from an EMBL/GenBank/DDBJ whole genome shotgun (WGS) entry which is preliminary data.</text>
</comment>
<evidence type="ECO:0000313" key="2">
    <source>
        <dbReference type="EMBL" id="GHA22176.1"/>
    </source>
</evidence>
<accession>A0A918S5C9</accession>
<dbReference type="GO" id="GO:0046983">
    <property type="term" value="F:protein dimerization activity"/>
    <property type="evidence" value="ECO:0007669"/>
    <property type="project" value="InterPro"/>
</dbReference>
<name>A0A918S5C9_9GAMM</name>
<evidence type="ECO:0000313" key="3">
    <source>
        <dbReference type="Proteomes" id="UP000614811"/>
    </source>
</evidence>